<dbReference type="EMBL" id="CP071520">
    <property type="protein sequence ID" value="QSX98923.1"/>
    <property type="molecule type" value="Genomic_DNA"/>
</dbReference>
<evidence type="ECO:0000259" key="2">
    <source>
        <dbReference type="Pfam" id="PF08028"/>
    </source>
</evidence>
<evidence type="ECO:0000256" key="1">
    <source>
        <dbReference type="ARBA" id="ARBA00023002"/>
    </source>
</evidence>
<gene>
    <name evidence="3" type="ORF">J3P46_14070</name>
</gene>
<protein>
    <submittedName>
        <fullName evidence="3">Acyl-CoA dehydrogenase</fullName>
    </submittedName>
</protein>
<accession>A0AAJ4MXH1</accession>
<dbReference type="InterPro" id="IPR037069">
    <property type="entry name" value="AcylCoA_DH/ox_N_sf"/>
</dbReference>
<dbReference type="SUPFAM" id="SSF56645">
    <property type="entry name" value="Acyl-CoA dehydrogenase NM domain-like"/>
    <property type="match status" value="1"/>
</dbReference>
<dbReference type="Gene3D" id="2.40.110.10">
    <property type="entry name" value="Butyryl-CoA Dehydrogenase, subunit A, domain 2"/>
    <property type="match status" value="1"/>
</dbReference>
<dbReference type="Gene3D" id="1.20.140.10">
    <property type="entry name" value="Butyryl-CoA Dehydrogenase, subunit A, domain 3"/>
    <property type="match status" value="1"/>
</dbReference>
<dbReference type="PIRSF" id="PIRSF016578">
    <property type="entry name" value="HsaA"/>
    <property type="match status" value="1"/>
</dbReference>
<keyword evidence="1" id="KW-0560">Oxidoreductase</keyword>
<reference evidence="3 4" key="1">
    <citation type="submission" date="2021-03" db="EMBL/GenBank/DDBJ databases">
        <title>Draft genome sequence of Janthinobacterium sp. strain PLB02 isolated from infected primmorphs (Lubomirskia baicalensis).</title>
        <authorList>
            <person name="Chernogor L.I."/>
            <person name="Belikov S.I."/>
            <person name="Petrushin I.S."/>
        </authorList>
    </citation>
    <scope>NUCLEOTIDE SEQUENCE [LARGE SCALE GENOMIC DNA]</scope>
    <source>
        <strain evidence="3 4">PLB02</strain>
    </source>
</reference>
<dbReference type="AlphaFoldDB" id="A0AAJ4MXH1"/>
<dbReference type="GO" id="GO:0050660">
    <property type="term" value="F:flavin adenine dinucleotide binding"/>
    <property type="evidence" value="ECO:0007669"/>
    <property type="project" value="InterPro"/>
</dbReference>
<dbReference type="Gene3D" id="1.10.540.10">
    <property type="entry name" value="Acyl-CoA dehydrogenase/oxidase, N-terminal domain"/>
    <property type="match status" value="1"/>
</dbReference>
<dbReference type="InterPro" id="IPR009100">
    <property type="entry name" value="AcylCoA_DH/oxidase_NM_dom_sf"/>
</dbReference>
<dbReference type="RefSeq" id="WP_151094826.1">
    <property type="nucleotide sequence ID" value="NZ_CP071520.1"/>
</dbReference>
<feature type="domain" description="Acyl-CoA dehydrogenase C-terminal" evidence="2">
    <location>
        <begin position="236"/>
        <end position="366"/>
    </location>
</feature>
<organism evidence="3 4">
    <name type="scientific">Janthinobacterium lividum</name>
    <dbReference type="NCBI Taxonomy" id="29581"/>
    <lineage>
        <taxon>Bacteria</taxon>
        <taxon>Pseudomonadati</taxon>
        <taxon>Pseudomonadota</taxon>
        <taxon>Betaproteobacteria</taxon>
        <taxon>Burkholderiales</taxon>
        <taxon>Oxalobacteraceae</taxon>
        <taxon>Janthinobacterium</taxon>
    </lineage>
</organism>
<evidence type="ECO:0000313" key="3">
    <source>
        <dbReference type="EMBL" id="QSX98923.1"/>
    </source>
</evidence>
<dbReference type="Proteomes" id="UP000662821">
    <property type="component" value="Chromosome"/>
</dbReference>
<proteinExistence type="predicted"/>
<dbReference type="Pfam" id="PF08028">
    <property type="entry name" value="Acyl-CoA_dh_2"/>
    <property type="match status" value="1"/>
</dbReference>
<dbReference type="InterPro" id="IPR013107">
    <property type="entry name" value="Acyl-CoA_DH_C"/>
</dbReference>
<dbReference type="InterPro" id="IPR046373">
    <property type="entry name" value="Acyl-CoA_Oxase/DH_mid-dom_sf"/>
</dbReference>
<sequence>MPHAVPATLATLSGRDARRIARHAPAADAARFLHPVQQALLHRRGWLTMLAPRSAGGAELPLPQVVRLEEAVAAVDGSMGWVLTLCAGAGWFAGFLAPNMARAIIGTPRVCLGGSGAATGDAEEEGDGYRISGSWDYASGAPMATHFTLNARLQRDGQPLLDADGKPRIRAFLVPAALVQLVPSWNSIGMRASASHSYRIDGQWLSKEHGFTISPDTATADGPLYRYPFYSLAYVTLAANVAGMAAHFMQLAEECMRHRRHARAGLPLLDVPEVAAFLQGKQDACAAARARFYAVLDDSWATVAAGAALDADAMQAVQDRSLDMVAVCRAAVDGLYPYCGLYAAREDSAINRVWRDFHTASQHALLLP</sequence>
<dbReference type="GO" id="GO:0016627">
    <property type="term" value="F:oxidoreductase activity, acting on the CH-CH group of donors"/>
    <property type="evidence" value="ECO:0007669"/>
    <property type="project" value="InterPro"/>
</dbReference>
<name>A0AAJ4MXH1_9BURK</name>
<evidence type="ECO:0000313" key="4">
    <source>
        <dbReference type="Proteomes" id="UP000662821"/>
    </source>
</evidence>